<comment type="caution">
    <text evidence="3">The sequence shown here is derived from an EMBL/GenBank/DDBJ whole genome shotgun (WGS) entry which is preliminary data.</text>
</comment>
<dbReference type="EMBL" id="MLFU01000036">
    <property type="protein sequence ID" value="KAK1493897.1"/>
    <property type="molecule type" value="Genomic_DNA"/>
</dbReference>
<sequence>MPTTTTANPAFSSQHPRPPRSLLSPVRPPTRSFCSCSGTSLQVAARKASRSSLSLSLSLALSCMGLLLAYAQTEKISLIGALLSLSLLSLYLPLYLPPPTTPPPLLVNDFASCPFLHKLPSSKDPKANSHARARTFKTLTIFYCSVLHLLSIAAAIACFLALLYSASCFFTLPLTHFRTSLLGWRISFVEYVLALSLLQPHSLLHTPTYTHLFSDVEIYTDISSRPWAWLEVCVHAHTMVCPRRLASNLPHGFGSALTRALPSTSPSPSISRLSSCRNLASGPRSRGTVPLYCPPLYYLTLHFLSTPNKKPHRCRIKLHRVCAPLTLCFPVSSAFGLALAIAFPFLLSPPVGLLRAGWLIVCTPACLSGPGSSILSSLHIAAASQVRAGAASARCETVE</sequence>
<feature type="transmembrane region" description="Helical" evidence="2">
    <location>
        <begin position="358"/>
        <end position="378"/>
    </location>
</feature>
<feature type="transmembrane region" description="Helical" evidence="2">
    <location>
        <begin position="78"/>
        <end position="96"/>
    </location>
</feature>
<evidence type="ECO:0000313" key="3">
    <source>
        <dbReference type="EMBL" id="KAK1493897.1"/>
    </source>
</evidence>
<organism evidence="3 4">
    <name type="scientific">Colletotrichum tamarilloi</name>
    <dbReference type="NCBI Taxonomy" id="1209934"/>
    <lineage>
        <taxon>Eukaryota</taxon>
        <taxon>Fungi</taxon>
        <taxon>Dikarya</taxon>
        <taxon>Ascomycota</taxon>
        <taxon>Pezizomycotina</taxon>
        <taxon>Sordariomycetes</taxon>
        <taxon>Hypocreomycetidae</taxon>
        <taxon>Glomerellales</taxon>
        <taxon>Glomerellaceae</taxon>
        <taxon>Colletotrichum</taxon>
        <taxon>Colletotrichum acutatum species complex</taxon>
    </lineage>
</organism>
<keyword evidence="2" id="KW-0472">Membrane</keyword>
<keyword evidence="2" id="KW-0812">Transmembrane</keyword>
<dbReference type="GeneID" id="85409615"/>
<keyword evidence="2" id="KW-1133">Transmembrane helix</keyword>
<feature type="compositionally biased region" description="Polar residues" evidence="1">
    <location>
        <begin position="1"/>
        <end position="11"/>
    </location>
</feature>
<feature type="region of interest" description="Disordered" evidence="1">
    <location>
        <begin position="1"/>
        <end position="27"/>
    </location>
</feature>
<reference evidence="3 4" key="1">
    <citation type="submission" date="2016-10" db="EMBL/GenBank/DDBJ databases">
        <title>The genome sequence of Colletotrichum fioriniae PJ7.</title>
        <authorList>
            <person name="Baroncelli R."/>
        </authorList>
    </citation>
    <scope>NUCLEOTIDE SEQUENCE [LARGE SCALE GENOMIC DNA]</scope>
    <source>
        <strain evidence="3 4">Tom-12</strain>
    </source>
</reference>
<name>A0ABQ9R3V4_9PEZI</name>
<feature type="transmembrane region" description="Helical" evidence="2">
    <location>
        <begin position="53"/>
        <end position="71"/>
    </location>
</feature>
<feature type="compositionally biased region" description="Low complexity" evidence="1">
    <location>
        <begin position="12"/>
        <end position="27"/>
    </location>
</feature>
<evidence type="ECO:0000256" key="1">
    <source>
        <dbReference type="SAM" id="MobiDB-lite"/>
    </source>
</evidence>
<feature type="transmembrane region" description="Helical" evidence="2">
    <location>
        <begin position="321"/>
        <end position="346"/>
    </location>
</feature>
<accession>A0ABQ9R3V4</accession>
<gene>
    <name evidence="3" type="ORF">CTAM01_09358</name>
</gene>
<proteinExistence type="predicted"/>
<dbReference type="RefSeq" id="XP_060380082.1">
    <property type="nucleotide sequence ID" value="XM_060525377.1"/>
</dbReference>
<keyword evidence="4" id="KW-1185">Reference proteome</keyword>
<evidence type="ECO:0000256" key="2">
    <source>
        <dbReference type="SAM" id="Phobius"/>
    </source>
</evidence>
<protein>
    <submittedName>
        <fullName evidence="3">Uncharacterized protein</fullName>
    </submittedName>
</protein>
<feature type="transmembrane region" description="Helical" evidence="2">
    <location>
        <begin position="140"/>
        <end position="164"/>
    </location>
</feature>
<evidence type="ECO:0000313" key="4">
    <source>
        <dbReference type="Proteomes" id="UP001227543"/>
    </source>
</evidence>
<dbReference type="Proteomes" id="UP001227543">
    <property type="component" value="Unassembled WGS sequence"/>
</dbReference>